<dbReference type="PANTHER" id="PTHR13132:SF29">
    <property type="entry name" value="ALPHA-(1,6)-FUCOSYLTRANSFERASE"/>
    <property type="match status" value="1"/>
</dbReference>
<dbReference type="InterPro" id="IPR045573">
    <property type="entry name" value="Fut8_N_cat"/>
</dbReference>
<evidence type="ECO:0000313" key="7">
    <source>
        <dbReference type="Proteomes" id="UP001445076"/>
    </source>
</evidence>
<dbReference type="Gene3D" id="1.10.287.1060">
    <property type="entry name" value="ESAT-6-like"/>
    <property type="match status" value="1"/>
</dbReference>
<evidence type="ECO:0000259" key="5">
    <source>
        <dbReference type="PROSITE" id="PS51659"/>
    </source>
</evidence>
<keyword evidence="1 3" id="KW-0328">Glycosyltransferase</keyword>
<dbReference type="Gene3D" id="3.40.50.11350">
    <property type="match status" value="1"/>
</dbReference>
<comment type="similarity">
    <text evidence="3">Belongs to the glycosyltransferase 23 family.</text>
</comment>
<dbReference type="Proteomes" id="UP001445076">
    <property type="component" value="Unassembled WGS sequence"/>
</dbReference>
<evidence type="ECO:0000256" key="2">
    <source>
        <dbReference type="ARBA" id="ARBA00022679"/>
    </source>
</evidence>
<keyword evidence="4" id="KW-0472">Membrane</keyword>
<gene>
    <name evidence="6" type="ORF">OTU49_002897</name>
</gene>
<keyword evidence="2 3" id="KW-0808">Transferase</keyword>
<dbReference type="InterPro" id="IPR027350">
    <property type="entry name" value="GT23_dom"/>
</dbReference>
<dbReference type="GO" id="GO:0006487">
    <property type="term" value="P:protein N-linked glycosylation"/>
    <property type="evidence" value="ECO:0007669"/>
    <property type="project" value="TreeGrafter"/>
</dbReference>
<dbReference type="AlphaFoldDB" id="A0AAW0XJ54"/>
<dbReference type="PROSITE" id="PS51659">
    <property type="entry name" value="GT23"/>
    <property type="match status" value="1"/>
</dbReference>
<dbReference type="EMBL" id="JARKIK010000033">
    <property type="protein sequence ID" value="KAK8740409.1"/>
    <property type="molecule type" value="Genomic_DNA"/>
</dbReference>
<dbReference type="GO" id="GO:0046921">
    <property type="term" value="F:alpha-(1-&gt;6)-fucosyltransferase activity"/>
    <property type="evidence" value="ECO:0007669"/>
    <property type="project" value="TreeGrafter"/>
</dbReference>
<keyword evidence="7" id="KW-1185">Reference proteome</keyword>
<feature type="transmembrane region" description="Helical" evidence="4">
    <location>
        <begin position="7"/>
        <end position="28"/>
    </location>
</feature>
<dbReference type="PANTHER" id="PTHR13132">
    <property type="entry name" value="ALPHA- 1,6 -FUCOSYLTRANSFERASE"/>
    <property type="match status" value="1"/>
</dbReference>
<feature type="domain" description="GT23" evidence="5">
    <location>
        <begin position="160"/>
        <end position="442"/>
    </location>
</feature>
<dbReference type="CDD" id="cd11300">
    <property type="entry name" value="Fut8_like"/>
    <property type="match status" value="1"/>
</dbReference>
<comment type="caution">
    <text evidence="6">The sequence shown here is derived from an EMBL/GenBank/DDBJ whole genome shotgun (WGS) entry which is preliminary data.</text>
</comment>
<proteinExistence type="inferred from homology"/>
<name>A0AAW0XJ54_CHEQU</name>
<sequence>MRVERMTVVVVVGGVTTVLLYLSLFMTYDDKRFSTRTGIQEADSRDVASIKLPCAGSHDFNVSGDSEVTRRLVETNLRDAWFFFSDHMKDLQSRKQSMSKSDFQAVMKEGAERIKVLQFDLWVLGQLDGEASRKEQEAKELSDLMQNRLHRLQNPENCATAKKLLCNLNRNCGFGCEIHHVIYCFMTAYGTHRTLILKSDGWRYTSIGWKAVFLPLSNTCTTVSNKDVVKWPGNNNTQTVEFPMPKEPQPKPQHMPLAIPRDISERLIHLHGNPGAWWLGQFLKYMFRLQPYMQKLIKESEKSFHYRHPIVGVHVRRTDKIKEAKYYQLEEYMEQVEEYFAGLQVFNPNVTRRIYLASDEPRVFKEAKKKYPQYEILSNKKSQVMKKNKRYKINSLRDLIMDIYFLSRADYIVVTFSSNIGRLVYEIMQSLSVDASNCFYSLDTTYYFHFQRPNFVKTRFFHQPDSGAPVQPGEKLQLLSWSSNFRKELSRKTEKKVVLPNYKLEPIVDVVNVSSYEFRQQPGT</sequence>
<keyword evidence="4" id="KW-0812">Transmembrane</keyword>
<evidence type="ECO:0000256" key="3">
    <source>
        <dbReference type="PROSITE-ProRule" id="PRU00992"/>
    </source>
</evidence>
<dbReference type="Pfam" id="PF19745">
    <property type="entry name" value="FUT8_N_cat"/>
    <property type="match status" value="1"/>
</dbReference>
<accession>A0AAW0XJ54</accession>
<reference evidence="6 7" key="1">
    <citation type="journal article" date="2024" name="BMC Genomics">
        <title>Genome assembly of redclaw crayfish (Cherax quadricarinatus) provides insights into its immune adaptation and hypoxia tolerance.</title>
        <authorList>
            <person name="Liu Z."/>
            <person name="Zheng J."/>
            <person name="Li H."/>
            <person name="Fang K."/>
            <person name="Wang S."/>
            <person name="He J."/>
            <person name="Zhou D."/>
            <person name="Weng S."/>
            <person name="Chi M."/>
            <person name="Gu Z."/>
            <person name="He J."/>
            <person name="Li F."/>
            <person name="Wang M."/>
        </authorList>
    </citation>
    <scope>NUCLEOTIDE SEQUENCE [LARGE SCALE GENOMIC DNA]</scope>
    <source>
        <strain evidence="6">ZL_2023a</strain>
    </source>
</reference>
<feature type="region of interest" description="Important for donor substrate binding" evidence="3">
    <location>
        <begin position="316"/>
        <end position="317"/>
    </location>
</feature>
<organism evidence="6 7">
    <name type="scientific">Cherax quadricarinatus</name>
    <name type="common">Australian red claw crayfish</name>
    <dbReference type="NCBI Taxonomy" id="27406"/>
    <lineage>
        <taxon>Eukaryota</taxon>
        <taxon>Metazoa</taxon>
        <taxon>Ecdysozoa</taxon>
        <taxon>Arthropoda</taxon>
        <taxon>Crustacea</taxon>
        <taxon>Multicrustacea</taxon>
        <taxon>Malacostraca</taxon>
        <taxon>Eumalacostraca</taxon>
        <taxon>Eucarida</taxon>
        <taxon>Decapoda</taxon>
        <taxon>Pleocyemata</taxon>
        <taxon>Astacidea</taxon>
        <taxon>Parastacoidea</taxon>
        <taxon>Parastacidae</taxon>
        <taxon>Cherax</taxon>
    </lineage>
</organism>
<evidence type="ECO:0000256" key="1">
    <source>
        <dbReference type="ARBA" id="ARBA00022676"/>
    </source>
</evidence>
<evidence type="ECO:0000256" key="4">
    <source>
        <dbReference type="SAM" id="Phobius"/>
    </source>
</evidence>
<keyword evidence="4" id="KW-1133">Transmembrane helix</keyword>
<evidence type="ECO:0000313" key="6">
    <source>
        <dbReference type="EMBL" id="KAK8740409.1"/>
    </source>
</evidence>
<protein>
    <recommendedName>
        <fullName evidence="5">GT23 domain-containing protein</fullName>
    </recommendedName>
</protein>